<evidence type="ECO:0000313" key="2">
    <source>
        <dbReference type="Proteomes" id="UP000735302"/>
    </source>
</evidence>
<dbReference type="AlphaFoldDB" id="A0AAV4B2U4"/>
<sequence length="111" mass="11954">MVKFTHPPHSNCVQDCCVCGAVTLKQCKVGLRLVQASGNQSRAPYGVPSGGGRVDLPSDHGFLEVKGHRATPGILQNLEGQAPNFLDPFGGFLKSETFDEKWIPCSRTEGK</sequence>
<proteinExistence type="predicted"/>
<keyword evidence="2" id="KW-1185">Reference proteome</keyword>
<comment type="caution">
    <text evidence="1">The sequence shown here is derived from an EMBL/GenBank/DDBJ whole genome shotgun (WGS) entry which is preliminary data.</text>
</comment>
<accession>A0AAV4B2U4</accession>
<dbReference type="Proteomes" id="UP000735302">
    <property type="component" value="Unassembled WGS sequence"/>
</dbReference>
<dbReference type="EMBL" id="BLXT01004479">
    <property type="protein sequence ID" value="GFO13048.1"/>
    <property type="molecule type" value="Genomic_DNA"/>
</dbReference>
<name>A0AAV4B2U4_9GAST</name>
<reference evidence="1 2" key="1">
    <citation type="journal article" date="2021" name="Elife">
        <title>Chloroplast acquisition without the gene transfer in kleptoplastic sea slugs, Plakobranchus ocellatus.</title>
        <authorList>
            <person name="Maeda T."/>
            <person name="Takahashi S."/>
            <person name="Yoshida T."/>
            <person name="Shimamura S."/>
            <person name="Takaki Y."/>
            <person name="Nagai Y."/>
            <person name="Toyoda A."/>
            <person name="Suzuki Y."/>
            <person name="Arimoto A."/>
            <person name="Ishii H."/>
            <person name="Satoh N."/>
            <person name="Nishiyama T."/>
            <person name="Hasebe M."/>
            <person name="Maruyama T."/>
            <person name="Minagawa J."/>
            <person name="Obokata J."/>
            <person name="Shigenobu S."/>
        </authorList>
    </citation>
    <scope>NUCLEOTIDE SEQUENCE [LARGE SCALE GENOMIC DNA]</scope>
</reference>
<gene>
    <name evidence="1" type="ORF">PoB_003955300</name>
</gene>
<protein>
    <submittedName>
        <fullName evidence="1">Uncharacterized protein</fullName>
    </submittedName>
</protein>
<evidence type="ECO:0000313" key="1">
    <source>
        <dbReference type="EMBL" id="GFO13048.1"/>
    </source>
</evidence>
<organism evidence="1 2">
    <name type="scientific">Plakobranchus ocellatus</name>
    <dbReference type="NCBI Taxonomy" id="259542"/>
    <lineage>
        <taxon>Eukaryota</taxon>
        <taxon>Metazoa</taxon>
        <taxon>Spiralia</taxon>
        <taxon>Lophotrochozoa</taxon>
        <taxon>Mollusca</taxon>
        <taxon>Gastropoda</taxon>
        <taxon>Heterobranchia</taxon>
        <taxon>Euthyneura</taxon>
        <taxon>Panpulmonata</taxon>
        <taxon>Sacoglossa</taxon>
        <taxon>Placobranchoidea</taxon>
        <taxon>Plakobranchidae</taxon>
        <taxon>Plakobranchus</taxon>
    </lineage>
</organism>